<evidence type="ECO:0000313" key="18">
    <source>
        <dbReference type="Proteomes" id="UP000028725"/>
    </source>
</evidence>
<comment type="subunit">
    <text evidence="3 13">Homodimer.</text>
</comment>
<dbReference type="Pfam" id="PF00152">
    <property type="entry name" value="tRNA-synt_2"/>
    <property type="match status" value="1"/>
</dbReference>
<dbReference type="Gene3D" id="3.30.930.10">
    <property type="entry name" value="Bira Bifunctional Protein, Domain 2"/>
    <property type="match status" value="1"/>
</dbReference>
<feature type="binding site" evidence="13">
    <location>
        <position position="433"/>
    </location>
    <ligand>
        <name>Mg(2+)</name>
        <dbReference type="ChEBI" id="CHEBI:18420"/>
        <label>2</label>
    </ligand>
</feature>
<dbReference type="RefSeq" id="WP_075306114.1">
    <property type="nucleotide sequence ID" value="NZ_JMCB01000008.1"/>
</dbReference>
<evidence type="ECO:0000256" key="8">
    <source>
        <dbReference type="ARBA" id="ARBA00022840"/>
    </source>
</evidence>
<dbReference type="PANTHER" id="PTHR42918">
    <property type="entry name" value="LYSYL-TRNA SYNTHETASE"/>
    <property type="match status" value="1"/>
</dbReference>
<dbReference type="GO" id="GO:0005524">
    <property type="term" value="F:ATP binding"/>
    <property type="evidence" value="ECO:0007669"/>
    <property type="project" value="UniProtKB-UniRule"/>
</dbReference>
<dbReference type="NCBIfam" id="NF001756">
    <property type="entry name" value="PRK00484.1"/>
    <property type="match status" value="1"/>
</dbReference>
<evidence type="ECO:0000256" key="3">
    <source>
        <dbReference type="ARBA" id="ARBA00011738"/>
    </source>
</evidence>
<dbReference type="SUPFAM" id="SSF55681">
    <property type="entry name" value="Class II aaRS and biotin synthetases"/>
    <property type="match status" value="1"/>
</dbReference>
<dbReference type="NCBIfam" id="TIGR00499">
    <property type="entry name" value="lysS_bact"/>
    <property type="match status" value="1"/>
</dbReference>
<evidence type="ECO:0000259" key="16">
    <source>
        <dbReference type="PROSITE" id="PS50862"/>
    </source>
</evidence>
<evidence type="ECO:0000256" key="12">
    <source>
        <dbReference type="ARBA" id="ARBA00048573"/>
    </source>
</evidence>
<dbReference type="InterPro" id="IPR012340">
    <property type="entry name" value="NA-bd_OB-fold"/>
</dbReference>
<dbReference type="GO" id="GO:0000287">
    <property type="term" value="F:magnesium ion binding"/>
    <property type="evidence" value="ECO:0007669"/>
    <property type="project" value="UniProtKB-UniRule"/>
</dbReference>
<keyword evidence="4 13" id="KW-0963">Cytoplasm</keyword>
<dbReference type="GO" id="GO:0004824">
    <property type="term" value="F:lysine-tRNA ligase activity"/>
    <property type="evidence" value="ECO:0007669"/>
    <property type="project" value="UniProtKB-UniRule"/>
</dbReference>
<comment type="cofactor">
    <cofactor evidence="13 14">
        <name>Mg(2+)</name>
        <dbReference type="ChEBI" id="CHEBI:18420"/>
    </cofactor>
    <text evidence="13 14">Binds 3 Mg(2+) ions per subunit.</text>
</comment>
<keyword evidence="5 13" id="KW-0436">Ligase</keyword>
<dbReference type="InterPro" id="IPR004364">
    <property type="entry name" value="Aa-tRNA-synt_II"/>
</dbReference>
<dbReference type="STRING" id="394096.DB31_8341"/>
<evidence type="ECO:0000256" key="4">
    <source>
        <dbReference type="ARBA" id="ARBA00022490"/>
    </source>
</evidence>
<dbReference type="InterPro" id="IPR004365">
    <property type="entry name" value="NA-bd_OB_tRNA"/>
</dbReference>
<dbReference type="SUPFAM" id="SSF50249">
    <property type="entry name" value="Nucleic acid-binding proteins"/>
    <property type="match status" value="1"/>
</dbReference>
<dbReference type="CDD" id="cd00775">
    <property type="entry name" value="LysRS_core"/>
    <property type="match status" value="1"/>
</dbReference>
<evidence type="ECO:0000256" key="14">
    <source>
        <dbReference type="RuleBase" id="RU000336"/>
    </source>
</evidence>
<evidence type="ECO:0000256" key="9">
    <source>
        <dbReference type="ARBA" id="ARBA00022842"/>
    </source>
</evidence>
<dbReference type="InterPro" id="IPR006195">
    <property type="entry name" value="aa-tRNA-synth_II"/>
</dbReference>
<evidence type="ECO:0000256" key="1">
    <source>
        <dbReference type="ARBA" id="ARBA00004496"/>
    </source>
</evidence>
<feature type="domain" description="Aminoacyl-transfer RNA synthetases class-II family profile" evidence="16">
    <location>
        <begin position="192"/>
        <end position="514"/>
    </location>
</feature>
<comment type="subcellular location">
    <subcellularLocation>
        <location evidence="1 13">Cytoplasm</location>
    </subcellularLocation>
</comment>
<dbReference type="InterPro" id="IPR002313">
    <property type="entry name" value="Lys-tRNA-ligase_II"/>
</dbReference>
<dbReference type="GO" id="GO:0005829">
    <property type="term" value="C:cytosol"/>
    <property type="evidence" value="ECO:0007669"/>
    <property type="project" value="TreeGrafter"/>
</dbReference>
<proteinExistence type="inferred from homology"/>
<keyword evidence="9 13" id="KW-0460">Magnesium</keyword>
<protein>
    <recommendedName>
        <fullName evidence="13">Lysine--tRNA ligase</fullName>
        <ecNumber evidence="13">6.1.1.6</ecNumber>
    </recommendedName>
    <alternativeName>
        <fullName evidence="13">Lysyl-tRNA synthetase</fullName>
        <shortName evidence="13">LysRS</shortName>
    </alternativeName>
</protein>
<keyword evidence="8 13" id="KW-0067">ATP-binding</keyword>
<gene>
    <name evidence="13" type="primary">lysS</name>
    <name evidence="17" type="ORF">DB31_8341</name>
</gene>
<dbReference type="Pfam" id="PF01336">
    <property type="entry name" value="tRNA_anti-codon"/>
    <property type="match status" value="1"/>
</dbReference>
<dbReference type="PROSITE" id="PS50862">
    <property type="entry name" value="AA_TRNA_LIGASE_II"/>
    <property type="match status" value="1"/>
</dbReference>
<accession>A0A085WH25</accession>
<comment type="catalytic activity">
    <reaction evidence="12 13 14">
        <text>tRNA(Lys) + L-lysine + ATP = L-lysyl-tRNA(Lys) + AMP + diphosphate</text>
        <dbReference type="Rhea" id="RHEA:20792"/>
        <dbReference type="Rhea" id="RHEA-COMP:9696"/>
        <dbReference type="Rhea" id="RHEA-COMP:9697"/>
        <dbReference type="ChEBI" id="CHEBI:30616"/>
        <dbReference type="ChEBI" id="CHEBI:32551"/>
        <dbReference type="ChEBI" id="CHEBI:33019"/>
        <dbReference type="ChEBI" id="CHEBI:78442"/>
        <dbReference type="ChEBI" id="CHEBI:78529"/>
        <dbReference type="ChEBI" id="CHEBI:456215"/>
        <dbReference type="EC" id="6.1.1.6"/>
    </reaction>
</comment>
<dbReference type="PANTHER" id="PTHR42918:SF15">
    <property type="entry name" value="LYSINE--TRNA LIGASE, CHLOROPLASTIC_MITOCHONDRIAL"/>
    <property type="match status" value="1"/>
</dbReference>
<dbReference type="EMBL" id="JMCB01000008">
    <property type="protein sequence ID" value="KFE66988.1"/>
    <property type="molecule type" value="Genomic_DNA"/>
</dbReference>
<dbReference type="AlphaFoldDB" id="A0A085WH25"/>
<evidence type="ECO:0000256" key="6">
    <source>
        <dbReference type="ARBA" id="ARBA00022723"/>
    </source>
</evidence>
<dbReference type="InterPro" id="IPR044136">
    <property type="entry name" value="Lys-tRNA-ligase_II_N"/>
</dbReference>
<dbReference type="OrthoDB" id="9802326at2"/>
<dbReference type="FunFam" id="2.40.50.140:FF:000024">
    <property type="entry name" value="Lysine--tRNA ligase"/>
    <property type="match status" value="1"/>
</dbReference>
<evidence type="ECO:0000256" key="2">
    <source>
        <dbReference type="ARBA" id="ARBA00008226"/>
    </source>
</evidence>
<dbReference type="Proteomes" id="UP000028725">
    <property type="component" value="Unassembled WGS sequence"/>
</dbReference>
<evidence type="ECO:0000256" key="7">
    <source>
        <dbReference type="ARBA" id="ARBA00022741"/>
    </source>
</evidence>
<keyword evidence="11 13" id="KW-0030">Aminoacyl-tRNA synthetase</keyword>
<feature type="region of interest" description="Disordered" evidence="15">
    <location>
        <begin position="1"/>
        <end position="22"/>
    </location>
</feature>
<dbReference type="FunFam" id="3.30.930.10:FF:000001">
    <property type="entry name" value="Lysine--tRNA ligase"/>
    <property type="match status" value="1"/>
</dbReference>
<dbReference type="GO" id="GO:0000049">
    <property type="term" value="F:tRNA binding"/>
    <property type="evidence" value="ECO:0007669"/>
    <property type="project" value="TreeGrafter"/>
</dbReference>
<dbReference type="CDD" id="cd04322">
    <property type="entry name" value="LysRS_N"/>
    <property type="match status" value="1"/>
</dbReference>
<dbReference type="PATRIC" id="fig|394096.3.peg.4382"/>
<comment type="similarity">
    <text evidence="2 13">Belongs to the class-II aminoacyl-tRNA synthetase family.</text>
</comment>
<dbReference type="GO" id="GO:0006430">
    <property type="term" value="P:lysyl-tRNA aminoacylation"/>
    <property type="evidence" value="ECO:0007669"/>
    <property type="project" value="UniProtKB-UniRule"/>
</dbReference>
<keyword evidence="7 13" id="KW-0547">Nucleotide-binding</keyword>
<keyword evidence="6 13" id="KW-0479">Metal-binding</keyword>
<evidence type="ECO:0000256" key="13">
    <source>
        <dbReference type="HAMAP-Rule" id="MF_00252"/>
    </source>
</evidence>
<reference evidence="17 18" key="1">
    <citation type="submission" date="2014-04" db="EMBL/GenBank/DDBJ databases">
        <title>Genome assembly of Hyalangium minutum DSM 14724.</title>
        <authorList>
            <person name="Sharma G."/>
            <person name="Subramanian S."/>
        </authorList>
    </citation>
    <scope>NUCLEOTIDE SEQUENCE [LARGE SCALE GENOMIC DNA]</scope>
    <source>
        <strain evidence="17 18">DSM 14724</strain>
    </source>
</reference>
<dbReference type="GO" id="GO:0042803">
    <property type="term" value="F:protein homodimerization activity"/>
    <property type="evidence" value="ECO:0007669"/>
    <property type="project" value="UniProtKB-ARBA"/>
</dbReference>
<sequence>MAETENKSDKPADADVGSKEQELYQQRLDKAGKWREAGFNPYGNGYRPEHQAAEIHAKHGSQSIEDLEKATPTVYTVAGRIIAMRTFGKAAFVKLRDRSGEIQVHMKKDALGDAYEAFKLCDLGDFIGATGPVFRTKTGELSLSVTKFTPLTKSLRPLPEKWHGLTDVEIRYRQRYLDLVSNPDVKQTFLKRNKLVRFIREFLDGRDFVEVETPMMHPLVSGAAARPFITHHNTLDIDLYMRIAPELYLKRLVVGGLERVYEINRNFRNEGFSTRHNPEFTMLEFYQAYATYEDLMDLTEEMISEAAKAVTGDSKVAYQGHTLDFGKGWKRIPMTEAIREAVGSALSDKDMADPDKLRHELLKTTHAEAERRAVETMNHGELVGALFEHHVEGKLVHPTFITQYPTSVSPLARRNDQNPEITDRFELFVAGREIANAFSELNDPLDQKDRFMGQLEAKQRGQQETMDYDEDYIRALEHGMPPTAGEGIGIDRLAMLFTDAASIRDVILFPLLKPLAK</sequence>
<keyword evidence="10 13" id="KW-0648">Protein biosynthesis</keyword>
<evidence type="ECO:0000313" key="17">
    <source>
        <dbReference type="EMBL" id="KFE66988.1"/>
    </source>
</evidence>
<evidence type="ECO:0000256" key="5">
    <source>
        <dbReference type="ARBA" id="ARBA00022598"/>
    </source>
</evidence>
<dbReference type="Gene3D" id="2.40.50.140">
    <property type="entry name" value="Nucleic acid-binding proteins"/>
    <property type="match status" value="1"/>
</dbReference>
<evidence type="ECO:0000256" key="11">
    <source>
        <dbReference type="ARBA" id="ARBA00023146"/>
    </source>
</evidence>
<dbReference type="InterPro" id="IPR045864">
    <property type="entry name" value="aa-tRNA-synth_II/BPL/LPL"/>
</dbReference>
<feature type="binding site" evidence="13">
    <location>
        <position position="426"/>
    </location>
    <ligand>
        <name>Mg(2+)</name>
        <dbReference type="ChEBI" id="CHEBI:18420"/>
        <label>1</label>
    </ligand>
</feature>
<organism evidence="17 18">
    <name type="scientific">Hyalangium minutum</name>
    <dbReference type="NCBI Taxonomy" id="394096"/>
    <lineage>
        <taxon>Bacteria</taxon>
        <taxon>Pseudomonadati</taxon>
        <taxon>Myxococcota</taxon>
        <taxon>Myxococcia</taxon>
        <taxon>Myxococcales</taxon>
        <taxon>Cystobacterineae</taxon>
        <taxon>Archangiaceae</taxon>
        <taxon>Hyalangium</taxon>
    </lineage>
</organism>
<keyword evidence="18" id="KW-1185">Reference proteome</keyword>
<dbReference type="EC" id="6.1.1.6" evidence="13"/>
<comment type="caution">
    <text evidence="17">The sequence shown here is derived from an EMBL/GenBank/DDBJ whole genome shotgun (WGS) entry which is preliminary data.</text>
</comment>
<evidence type="ECO:0000256" key="10">
    <source>
        <dbReference type="ARBA" id="ARBA00022917"/>
    </source>
</evidence>
<dbReference type="PRINTS" id="PR00982">
    <property type="entry name" value="TRNASYNTHLYS"/>
</dbReference>
<dbReference type="InterPro" id="IPR018149">
    <property type="entry name" value="Lys-tRNA-synth_II_C"/>
</dbReference>
<name>A0A085WH25_9BACT</name>
<evidence type="ECO:0000256" key="15">
    <source>
        <dbReference type="SAM" id="MobiDB-lite"/>
    </source>
</evidence>
<dbReference type="HAMAP" id="MF_00252">
    <property type="entry name" value="Lys_tRNA_synth_class2"/>
    <property type="match status" value="1"/>
</dbReference>
<feature type="binding site" evidence="13">
    <location>
        <position position="433"/>
    </location>
    <ligand>
        <name>Mg(2+)</name>
        <dbReference type="ChEBI" id="CHEBI:18420"/>
        <label>1</label>
    </ligand>
</feature>